<evidence type="ECO:0000256" key="1">
    <source>
        <dbReference type="ARBA" id="ARBA00008668"/>
    </source>
</evidence>
<dbReference type="InterPro" id="IPR035669">
    <property type="entry name" value="SGNH_plant_lipase-like"/>
</dbReference>
<proteinExistence type="inferred from homology"/>
<dbReference type="Pfam" id="PF00657">
    <property type="entry name" value="Lipase_GDSL"/>
    <property type="match status" value="1"/>
</dbReference>
<evidence type="ECO:0000313" key="3">
    <source>
        <dbReference type="EMBL" id="RXI08995.1"/>
    </source>
</evidence>
<dbReference type="PANTHER" id="PTHR45966:SF34">
    <property type="entry name" value="GDSL-LIKE LIPASE_ACYLHYDROLASE"/>
    <property type="match status" value="1"/>
</dbReference>
<evidence type="ECO:0000313" key="4">
    <source>
        <dbReference type="Proteomes" id="UP000290289"/>
    </source>
</evidence>
<dbReference type="AlphaFoldDB" id="A0A498KTE6"/>
<dbReference type="STRING" id="3750.A0A498KTE6"/>
<gene>
    <name evidence="3" type="ORF">DVH24_023139</name>
</gene>
<comment type="caution">
    <text evidence="3">The sequence shown here is derived from an EMBL/GenBank/DDBJ whole genome shotgun (WGS) entry which is preliminary data.</text>
</comment>
<dbReference type="GO" id="GO:0016298">
    <property type="term" value="F:lipase activity"/>
    <property type="evidence" value="ECO:0007669"/>
    <property type="project" value="TreeGrafter"/>
</dbReference>
<dbReference type="EMBL" id="RDQH01000327">
    <property type="protein sequence ID" value="RXI08995.1"/>
    <property type="molecule type" value="Genomic_DNA"/>
</dbReference>
<sequence>MATNSSFSYRQIFVFTLFTSLLFITTKARHGNFGLPNEHALAPLFIFGDSIFDDGNNNYFDTVFQANYLPYGETYEKGPTGRISDGRIIPDFIAEYAELPLIPPYLDPNNEEFRYGVNFASGGAGALIETRVGLARDLHSQAAYFKNIAKSLRQKLGEEEANPLVSRAVYLFCIGSNDYLFPFDTNSSVLRTYSHEEFGGLEIYNEGGRNFGFMNMYDLGCIPYGKALGSTPNDACYEELTPYVKLHNKALFKLLKKLESELTGFRYSLCDFNKFITQRINHPSKYGFKEGKMACCGTGPYRGINSCGGKRGIEEYDLCDNVTEYLFFDAAHPNEKAYEQFAKLFWSGNPDVAAPYNLKALFESNQELIKVI</sequence>
<dbReference type="Proteomes" id="UP000290289">
    <property type="component" value="Chromosome 1"/>
</dbReference>
<reference evidence="3 4" key="1">
    <citation type="submission" date="2018-10" db="EMBL/GenBank/DDBJ databases">
        <title>A high-quality apple genome assembly.</title>
        <authorList>
            <person name="Hu J."/>
        </authorList>
    </citation>
    <scope>NUCLEOTIDE SEQUENCE [LARGE SCALE GENOMIC DNA]</scope>
    <source>
        <strain evidence="4">cv. HFTH1</strain>
        <tissue evidence="3">Young leaf</tissue>
    </source>
</reference>
<accession>A0A498KTE6</accession>
<keyword evidence="4" id="KW-1185">Reference proteome</keyword>
<evidence type="ECO:0000256" key="2">
    <source>
        <dbReference type="ARBA" id="ARBA00022729"/>
    </source>
</evidence>
<name>A0A498KTE6_MALDO</name>
<organism evidence="3 4">
    <name type="scientific">Malus domestica</name>
    <name type="common">Apple</name>
    <name type="synonym">Pyrus malus</name>
    <dbReference type="NCBI Taxonomy" id="3750"/>
    <lineage>
        <taxon>Eukaryota</taxon>
        <taxon>Viridiplantae</taxon>
        <taxon>Streptophyta</taxon>
        <taxon>Embryophyta</taxon>
        <taxon>Tracheophyta</taxon>
        <taxon>Spermatophyta</taxon>
        <taxon>Magnoliopsida</taxon>
        <taxon>eudicotyledons</taxon>
        <taxon>Gunneridae</taxon>
        <taxon>Pentapetalae</taxon>
        <taxon>rosids</taxon>
        <taxon>fabids</taxon>
        <taxon>Rosales</taxon>
        <taxon>Rosaceae</taxon>
        <taxon>Amygdaloideae</taxon>
        <taxon>Maleae</taxon>
        <taxon>Malus</taxon>
    </lineage>
</organism>
<dbReference type="SUPFAM" id="SSF52266">
    <property type="entry name" value="SGNH hydrolase"/>
    <property type="match status" value="1"/>
</dbReference>
<dbReference type="CDD" id="cd01837">
    <property type="entry name" value="SGNH_plant_lipase_like"/>
    <property type="match status" value="1"/>
</dbReference>
<dbReference type="Gene3D" id="3.40.50.1110">
    <property type="entry name" value="SGNH hydrolase"/>
    <property type="match status" value="1"/>
</dbReference>
<dbReference type="InterPro" id="IPR001087">
    <property type="entry name" value="GDSL"/>
</dbReference>
<keyword evidence="2" id="KW-0732">Signal</keyword>
<dbReference type="PANTHER" id="PTHR45966">
    <property type="entry name" value="GDSL-LIKE LIPASE/ACYLHYDROLASE"/>
    <property type="match status" value="1"/>
</dbReference>
<comment type="similarity">
    <text evidence="1">Belongs to the 'GDSL' lipolytic enzyme family.</text>
</comment>
<protein>
    <submittedName>
        <fullName evidence="3">Uncharacterized protein</fullName>
    </submittedName>
</protein>
<dbReference type="InterPro" id="IPR036514">
    <property type="entry name" value="SGNH_hydro_sf"/>
</dbReference>
<dbReference type="InterPro" id="IPR044552">
    <property type="entry name" value="GLIP1-5/GLL25"/>
</dbReference>